<keyword evidence="3" id="KW-1185">Reference proteome</keyword>
<evidence type="ECO:0000313" key="2">
    <source>
        <dbReference type="EMBL" id="EDN55782.1"/>
    </source>
</evidence>
<proteinExistence type="predicted"/>
<feature type="non-terminal residue" evidence="2">
    <location>
        <position position="37"/>
    </location>
</feature>
<evidence type="ECO:0000256" key="1">
    <source>
        <dbReference type="SAM" id="MobiDB-lite"/>
    </source>
</evidence>
<evidence type="ECO:0000313" key="3">
    <source>
        <dbReference type="Proteomes" id="UP000242664"/>
    </source>
</evidence>
<feature type="compositionally biased region" description="Polar residues" evidence="1">
    <location>
        <begin position="8"/>
        <end position="24"/>
    </location>
</feature>
<accession>A0ABM9WQU7</accession>
<organism evidence="2 3">
    <name type="scientific">Vibrio antiquarius (strain Ex25)</name>
    <dbReference type="NCBI Taxonomy" id="150340"/>
    <lineage>
        <taxon>Bacteria</taxon>
        <taxon>Pseudomonadati</taxon>
        <taxon>Pseudomonadota</taxon>
        <taxon>Gammaproteobacteria</taxon>
        <taxon>Vibrionales</taxon>
        <taxon>Vibrionaceae</taxon>
        <taxon>Vibrio</taxon>
        <taxon>Vibrio diabolicus subgroup</taxon>
    </lineage>
</organism>
<name>A0ABM9WQU7_VIBAE</name>
<protein>
    <recommendedName>
        <fullName evidence="4">Transposase</fullName>
    </recommendedName>
</protein>
<evidence type="ECO:0008006" key="4">
    <source>
        <dbReference type="Google" id="ProtNLM"/>
    </source>
</evidence>
<reference evidence="3" key="1">
    <citation type="submission" date="2006-10" db="EMBL/GenBank/DDBJ databases">
        <authorList>
            <person name="Heidelberg J."/>
            <person name="Sebastian Y."/>
        </authorList>
    </citation>
    <scope>NUCLEOTIDE SEQUENCE [LARGE SCALE GENOMIC DNA]</scope>
    <source>
        <strain evidence="3">EX25</strain>
    </source>
</reference>
<feature type="region of interest" description="Disordered" evidence="1">
    <location>
        <begin position="1"/>
        <end position="25"/>
    </location>
</feature>
<gene>
    <name evidence="2" type="ORF">VEx25_1620</name>
</gene>
<dbReference type="EMBL" id="DS267877">
    <property type="protein sequence ID" value="EDN55782.1"/>
    <property type="molecule type" value="Genomic_DNA"/>
</dbReference>
<dbReference type="Proteomes" id="UP000242664">
    <property type="component" value="Unassembled WGS sequence"/>
</dbReference>
<sequence>MVSEPALTKSQTPTHPRQPSQVETTIECLARQIPLFG</sequence>